<name>A0A9W7EVW7_9STRA</name>
<evidence type="ECO:0000256" key="6">
    <source>
        <dbReference type="ARBA" id="ARBA00022692"/>
    </source>
</evidence>
<dbReference type="Pfam" id="PF04387">
    <property type="entry name" value="PTPLA"/>
    <property type="match status" value="1"/>
</dbReference>
<keyword evidence="8 13" id="KW-1133">Transmembrane helix</keyword>
<accession>A0A9W7EVW7</accession>
<evidence type="ECO:0000256" key="4">
    <source>
        <dbReference type="ARBA" id="ARBA00013122"/>
    </source>
</evidence>
<keyword evidence="11" id="KW-0275">Fatty acid biosynthesis</keyword>
<dbReference type="OrthoDB" id="46988at2759"/>
<comment type="similarity">
    <text evidence="3">Belongs to the very long-chain fatty acids dehydratase HACD family.</text>
</comment>
<evidence type="ECO:0000256" key="8">
    <source>
        <dbReference type="ARBA" id="ARBA00022989"/>
    </source>
</evidence>
<dbReference type="PANTHER" id="PTHR11035:SF35">
    <property type="entry name" value="VERY-LONG-CHAIN (3R)-3-HYDROXYACYL-COA DEHYDRATASE"/>
    <property type="match status" value="1"/>
</dbReference>
<comment type="pathway">
    <text evidence="2">Lipid metabolism; fatty acid biosynthesis.</text>
</comment>
<dbReference type="GO" id="GO:0042761">
    <property type="term" value="P:very long-chain fatty acid biosynthetic process"/>
    <property type="evidence" value="ECO:0007669"/>
    <property type="project" value="TreeGrafter"/>
</dbReference>
<evidence type="ECO:0000256" key="7">
    <source>
        <dbReference type="ARBA" id="ARBA00022832"/>
    </source>
</evidence>
<dbReference type="PANTHER" id="PTHR11035">
    <property type="entry name" value="VERY-LONG-CHAIN (3R)-3-HYDROXYACYL-COA DEHYDRATASE"/>
    <property type="match status" value="1"/>
</dbReference>
<evidence type="ECO:0000256" key="9">
    <source>
        <dbReference type="ARBA" id="ARBA00023098"/>
    </source>
</evidence>
<evidence type="ECO:0000256" key="1">
    <source>
        <dbReference type="ARBA" id="ARBA00004141"/>
    </source>
</evidence>
<evidence type="ECO:0000256" key="2">
    <source>
        <dbReference type="ARBA" id="ARBA00005194"/>
    </source>
</evidence>
<feature type="transmembrane region" description="Helical" evidence="13">
    <location>
        <begin position="153"/>
        <end position="173"/>
    </location>
</feature>
<dbReference type="Proteomes" id="UP001165085">
    <property type="component" value="Unassembled WGS sequence"/>
</dbReference>
<evidence type="ECO:0000313" key="14">
    <source>
        <dbReference type="EMBL" id="GMH91768.1"/>
    </source>
</evidence>
<evidence type="ECO:0000256" key="11">
    <source>
        <dbReference type="ARBA" id="ARBA00023160"/>
    </source>
</evidence>
<feature type="transmembrane region" description="Helical" evidence="13">
    <location>
        <begin position="121"/>
        <end position="141"/>
    </location>
</feature>
<keyword evidence="9" id="KW-0443">Lipid metabolism</keyword>
<organism evidence="14 15">
    <name type="scientific">Triparma strigata</name>
    <dbReference type="NCBI Taxonomy" id="1606541"/>
    <lineage>
        <taxon>Eukaryota</taxon>
        <taxon>Sar</taxon>
        <taxon>Stramenopiles</taxon>
        <taxon>Ochrophyta</taxon>
        <taxon>Bolidophyceae</taxon>
        <taxon>Parmales</taxon>
        <taxon>Triparmaceae</taxon>
        <taxon>Triparma</taxon>
    </lineage>
</organism>
<dbReference type="EC" id="4.2.1.134" evidence="4"/>
<evidence type="ECO:0000256" key="13">
    <source>
        <dbReference type="SAM" id="Phobius"/>
    </source>
</evidence>
<keyword evidence="5" id="KW-0444">Lipid biosynthesis</keyword>
<sequence length="191" mass="21043">MGAITTTLNWTALIGWTVVAVMTVFLHLSGDDTPSGELMKITLFCELICASETLKIAAGLLRGDLALSFTVHYTRLLMYFVTMPHSEVSTTVVKMILLAWSLTEMFRYPMVLFPEVPLLRTIRYATPLITFPLGAGTEAYAAYKVLMVTENMLLKPVLGLVVLINVGGGTLWYPGMIHKVVRSVSGKKKAK</sequence>
<evidence type="ECO:0000256" key="3">
    <source>
        <dbReference type="ARBA" id="ARBA00007811"/>
    </source>
</evidence>
<evidence type="ECO:0000256" key="10">
    <source>
        <dbReference type="ARBA" id="ARBA00023136"/>
    </source>
</evidence>
<dbReference type="GO" id="GO:0005789">
    <property type="term" value="C:endoplasmic reticulum membrane"/>
    <property type="evidence" value="ECO:0007669"/>
    <property type="project" value="TreeGrafter"/>
</dbReference>
<dbReference type="GO" id="GO:0030148">
    <property type="term" value="P:sphingolipid biosynthetic process"/>
    <property type="evidence" value="ECO:0007669"/>
    <property type="project" value="TreeGrafter"/>
</dbReference>
<keyword evidence="10 13" id="KW-0472">Membrane</keyword>
<keyword evidence="12" id="KW-0456">Lyase</keyword>
<proteinExistence type="inferred from homology"/>
<dbReference type="GO" id="GO:0102158">
    <property type="term" value="F:very-long-chain (3R)-3-hydroxyacyl-CoA dehydratase activity"/>
    <property type="evidence" value="ECO:0007669"/>
    <property type="project" value="UniProtKB-EC"/>
</dbReference>
<gene>
    <name evidence="14" type="ORF">TrST_g1845</name>
</gene>
<feature type="transmembrane region" description="Helical" evidence="13">
    <location>
        <begin position="7"/>
        <end position="28"/>
    </location>
</feature>
<evidence type="ECO:0000313" key="15">
    <source>
        <dbReference type="Proteomes" id="UP001165085"/>
    </source>
</evidence>
<dbReference type="AlphaFoldDB" id="A0A9W7EVW7"/>
<reference evidence="15" key="1">
    <citation type="journal article" date="2023" name="Commun. Biol.">
        <title>Genome analysis of Parmales, the sister group of diatoms, reveals the evolutionary specialization of diatoms from phago-mixotrophs to photoautotrophs.</title>
        <authorList>
            <person name="Ban H."/>
            <person name="Sato S."/>
            <person name="Yoshikawa S."/>
            <person name="Yamada K."/>
            <person name="Nakamura Y."/>
            <person name="Ichinomiya M."/>
            <person name="Sato N."/>
            <person name="Blanc-Mathieu R."/>
            <person name="Endo H."/>
            <person name="Kuwata A."/>
            <person name="Ogata H."/>
        </authorList>
    </citation>
    <scope>NUCLEOTIDE SEQUENCE [LARGE SCALE GENOMIC DNA]</scope>
    <source>
        <strain evidence="15">NIES 3701</strain>
    </source>
</reference>
<dbReference type="GO" id="GO:0030497">
    <property type="term" value="P:fatty acid elongation"/>
    <property type="evidence" value="ECO:0007669"/>
    <property type="project" value="TreeGrafter"/>
</dbReference>
<evidence type="ECO:0000256" key="5">
    <source>
        <dbReference type="ARBA" id="ARBA00022516"/>
    </source>
</evidence>
<keyword evidence="6 13" id="KW-0812">Transmembrane</keyword>
<comment type="caution">
    <text evidence="14">The sequence shown here is derived from an EMBL/GenBank/DDBJ whole genome shotgun (WGS) entry which is preliminary data.</text>
</comment>
<keyword evidence="7" id="KW-0276">Fatty acid metabolism</keyword>
<evidence type="ECO:0000256" key="12">
    <source>
        <dbReference type="ARBA" id="ARBA00023239"/>
    </source>
</evidence>
<protein>
    <recommendedName>
        <fullName evidence="4">very-long-chain (3R)-3-hydroxyacyl-CoA dehydratase</fullName>
        <ecNumber evidence="4">4.2.1.134</ecNumber>
    </recommendedName>
</protein>
<dbReference type="EMBL" id="BRXY01000389">
    <property type="protein sequence ID" value="GMH91768.1"/>
    <property type="molecule type" value="Genomic_DNA"/>
</dbReference>
<comment type="subcellular location">
    <subcellularLocation>
        <location evidence="1">Membrane</location>
        <topology evidence="1">Multi-pass membrane protein</topology>
    </subcellularLocation>
</comment>
<keyword evidence="15" id="KW-1185">Reference proteome</keyword>
<dbReference type="InterPro" id="IPR007482">
    <property type="entry name" value="Tyr_Pase-like_PTPLA"/>
</dbReference>